<dbReference type="InterPro" id="IPR032694">
    <property type="entry name" value="CopC/D"/>
</dbReference>
<protein>
    <submittedName>
        <fullName evidence="8">Copper resistance protein CopD</fullName>
    </submittedName>
</protein>
<feature type="transmembrane region" description="Helical" evidence="6">
    <location>
        <begin position="340"/>
        <end position="362"/>
    </location>
</feature>
<dbReference type="AlphaFoldDB" id="A0A5J5I0K6"/>
<keyword evidence="4 6" id="KW-1133">Transmembrane helix</keyword>
<accession>A0A5J5I0K6</accession>
<organism evidence="8 9">
    <name type="scientific">Niallia endozanthoxylica</name>
    <dbReference type="NCBI Taxonomy" id="2036016"/>
    <lineage>
        <taxon>Bacteria</taxon>
        <taxon>Bacillati</taxon>
        <taxon>Bacillota</taxon>
        <taxon>Bacilli</taxon>
        <taxon>Bacillales</taxon>
        <taxon>Bacillaceae</taxon>
        <taxon>Niallia</taxon>
    </lineage>
</organism>
<feature type="domain" description="Copper resistance protein D" evidence="7">
    <location>
        <begin position="176"/>
        <end position="274"/>
    </location>
</feature>
<evidence type="ECO:0000256" key="3">
    <source>
        <dbReference type="ARBA" id="ARBA00022692"/>
    </source>
</evidence>
<proteinExistence type="predicted"/>
<dbReference type="OrthoDB" id="2387346at2"/>
<feature type="transmembrane region" description="Helical" evidence="6">
    <location>
        <begin position="85"/>
        <end position="106"/>
    </location>
</feature>
<dbReference type="InterPro" id="IPR008457">
    <property type="entry name" value="Cu-R_CopD_dom"/>
</dbReference>
<reference evidence="8 9" key="1">
    <citation type="submission" date="2019-09" db="EMBL/GenBank/DDBJ databases">
        <title>Whole genome sequences of isolates from the Mars Exploration Rovers.</title>
        <authorList>
            <person name="Seuylemezian A."/>
            <person name="Vaishampayan P."/>
        </authorList>
    </citation>
    <scope>NUCLEOTIDE SEQUENCE [LARGE SCALE GENOMIC DNA]</scope>
    <source>
        <strain evidence="8 9">MER_TA_151</strain>
    </source>
</reference>
<dbReference type="GO" id="GO:0005886">
    <property type="term" value="C:plasma membrane"/>
    <property type="evidence" value="ECO:0007669"/>
    <property type="project" value="UniProtKB-SubCell"/>
</dbReference>
<keyword evidence="5 6" id="KW-0472">Membrane</keyword>
<feature type="transmembrane region" description="Helical" evidence="6">
    <location>
        <begin position="144"/>
        <end position="168"/>
    </location>
</feature>
<sequence>MILLGTLTQALLYLSFAIVVGTFILSLVSSNFKPDISVPKWVLLSAIGGIGLFSFFPVLQLILYVKQNIGLSFSLLQSVLFTFEVGKAWVVTYLLATVLFLYIIWVDYRKKPVYASIGLVFAFCLILALGWSSHASTYDPVVGFMSHTLHLTAVSVWVGILLIVSWCSTNYENWSRFLKWFTPVAIICFLSTIITGLVLMTFVVEFEDYLNSWMLPYGQTLLIKHLLIIPLLVYAMINSFFVKKKLNNDEQYNPRPWGKLESLVILFIFAATAAMGQHAPPHETIVTVEGASKLFTTFYPDFQPGMAVQLGFTSVSILLLVLTVLSSVLLIILFIRKTPVIVSILTSVLLFICAYLSVMFSIN</sequence>
<evidence type="ECO:0000256" key="1">
    <source>
        <dbReference type="ARBA" id="ARBA00004651"/>
    </source>
</evidence>
<keyword evidence="3 6" id="KW-0812">Transmembrane</keyword>
<feature type="transmembrane region" description="Helical" evidence="6">
    <location>
        <begin position="222"/>
        <end position="242"/>
    </location>
</feature>
<dbReference type="Pfam" id="PF05425">
    <property type="entry name" value="CopD"/>
    <property type="match status" value="1"/>
</dbReference>
<feature type="transmembrane region" description="Helical" evidence="6">
    <location>
        <begin position="263"/>
        <end position="280"/>
    </location>
</feature>
<keyword evidence="9" id="KW-1185">Reference proteome</keyword>
<evidence type="ECO:0000256" key="6">
    <source>
        <dbReference type="SAM" id="Phobius"/>
    </source>
</evidence>
<comment type="caution">
    <text evidence="8">The sequence shown here is derived from an EMBL/GenBank/DDBJ whole genome shotgun (WGS) entry which is preliminary data.</text>
</comment>
<feature type="transmembrane region" description="Helical" evidence="6">
    <location>
        <begin position="310"/>
        <end position="333"/>
    </location>
</feature>
<evidence type="ECO:0000256" key="5">
    <source>
        <dbReference type="ARBA" id="ARBA00023136"/>
    </source>
</evidence>
<feature type="transmembrane region" description="Helical" evidence="6">
    <location>
        <begin position="180"/>
        <end position="202"/>
    </location>
</feature>
<evidence type="ECO:0000259" key="7">
    <source>
        <dbReference type="Pfam" id="PF05425"/>
    </source>
</evidence>
<gene>
    <name evidence="8" type="ORF">F4V44_04045</name>
</gene>
<evidence type="ECO:0000313" key="8">
    <source>
        <dbReference type="EMBL" id="KAA9028453.1"/>
    </source>
</evidence>
<dbReference type="GO" id="GO:0006825">
    <property type="term" value="P:copper ion transport"/>
    <property type="evidence" value="ECO:0007669"/>
    <property type="project" value="InterPro"/>
</dbReference>
<evidence type="ECO:0000256" key="4">
    <source>
        <dbReference type="ARBA" id="ARBA00022989"/>
    </source>
</evidence>
<dbReference type="EMBL" id="VYKL01000010">
    <property type="protein sequence ID" value="KAA9028453.1"/>
    <property type="molecule type" value="Genomic_DNA"/>
</dbReference>
<feature type="transmembrane region" description="Helical" evidence="6">
    <location>
        <begin position="41"/>
        <end position="65"/>
    </location>
</feature>
<dbReference type="PANTHER" id="PTHR34820">
    <property type="entry name" value="INNER MEMBRANE PROTEIN YEBZ"/>
    <property type="match status" value="1"/>
</dbReference>
<name>A0A5J5I0K6_9BACI</name>
<keyword evidence="2" id="KW-1003">Cell membrane</keyword>
<feature type="transmembrane region" description="Helical" evidence="6">
    <location>
        <begin position="113"/>
        <end position="132"/>
    </location>
</feature>
<dbReference type="PANTHER" id="PTHR34820:SF4">
    <property type="entry name" value="INNER MEMBRANE PROTEIN YEBZ"/>
    <property type="match status" value="1"/>
</dbReference>
<evidence type="ECO:0000256" key="2">
    <source>
        <dbReference type="ARBA" id="ARBA00022475"/>
    </source>
</evidence>
<evidence type="ECO:0000313" key="9">
    <source>
        <dbReference type="Proteomes" id="UP000326671"/>
    </source>
</evidence>
<dbReference type="RefSeq" id="WP_150438705.1">
    <property type="nucleotide sequence ID" value="NZ_VYKL01000010.1"/>
</dbReference>
<comment type="subcellular location">
    <subcellularLocation>
        <location evidence="1">Cell membrane</location>
        <topology evidence="1">Multi-pass membrane protein</topology>
    </subcellularLocation>
</comment>
<feature type="transmembrane region" description="Helical" evidence="6">
    <location>
        <begin position="12"/>
        <end position="29"/>
    </location>
</feature>
<dbReference type="Proteomes" id="UP000326671">
    <property type="component" value="Unassembled WGS sequence"/>
</dbReference>